<feature type="signal peptide" evidence="5">
    <location>
        <begin position="1"/>
        <end position="21"/>
    </location>
</feature>
<comment type="similarity">
    <text evidence="1">Belongs to the leucine-binding protein family.</text>
</comment>
<dbReference type="PANTHER" id="PTHR30483:SF38">
    <property type="entry name" value="BLR7848 PROTEIN"/>
    <property type="match status" value="1"/>
</dbReference>
<dbReference type="InterPro" id="IPR028082">
    <property type="entry name" value="Peripla_BP_I"/>
</dbReference>
<feature type="chain" id="PRO_5029517651" evidence="5">
    <location>
        <begin position="22"/>
        <end position="378"/>
    </location>
</feature>
<proteinExistence type="inferred from homology"/>
<evidence type="ECO:0000313" key="7">
    <source>
        <dbReference type="EMBL" id="GFM32701.1"/>
    </source>
</evidence>
<organism evidence="7 8">
    <name type="scientific">Desulfovibrio subterraneus</name>
    <dbReference type="NCBI Taxonomy" id="2718620"/>
    <lineage>
        <taxon>Bacteria</taxon>
        <taxon>Pseudomonadati</taxon>
        <taxon>Thermodesulfobacteriota</taxon>
        <taxon>Desulfovibrionia</taxon>
        <taxon>Desulfovibrionales</taxon>
        <taxon>Desulfovibrionaceae</taxon>
        <taxon>Desulfovibrio</taxon>
    </lineage>
</organism>
<evidence type="ECO:0000256" key="5">
    <source>
        <dbReference type="SAM" id="SignalP"/>
    </source>
</evidence>
<reference evidence="7 8" key="1">
    <citation type="submission" date="2020-05" db="EMBL/GenBank/DDBJ databases">
        <title>Draft genome sequence of Desulfovibrio sp. strain HN2T.</title>
        <authorList>
            <person name="Ueno A."/>
            <person name="Tamazawa S."/>
            <person name="Tamamura S."/>
            <person name="Murakami T."/>
            <person name="Kiyama T."/>
            <person name="Inomata H."/>
            <person name="Amano Y."/>
            <person name="Miyakawa K."/>
            <person name="Tamaki H."/>
            <person name="Naganuma T."/>
            <person name="Kaneko K."/>
        </authorList>
    </citation>
    <scope>NUCLEOTIDE SEQUENCE [LARGE SCALE GENOMIC DNA]</scope>
    <source>
        <strain evidence="7 8">HN2</strain>
    </source>
</reference>
<dbReference type="RefSeq" id="WP_174404387.1">
    <property type="nucleotide sequence ID" value="NZ_BLVO01000012.1"/>
</dbReference>
<dbReference type="PANTHER" id="PTHR30483">
    <property type="entry name" value="LEUCINE-SPECIFIC-BINDING PROTEIN"/>
    <property type="match status" value="1"/>
</dbReference>
<evidence type="ECO:0000256" key="1">
    <source>
        <dbReference type="ARBA" id="ARBA00010062"/>
    </source>
</evidence>
<accession>A0A7J0BHK6</accession>
<sequence>MNRSGLVLLLLIVFSATASLAADPIRIGAIFSSTGPASFLGEPEKNSLEMAAHSINASGGILGRQVEIIQYDDETEVNKCVLAVEKLARKDEVKAIIGPTTSGNTLAVVRNMARYGIPLISCASSDKIVQPVNPWVFKVAPSDSFAIERLLDYIHTTGAKRIAILTVSDGYGQSGRAALQTLIPQMGYELVADEVYGPKDTDTTAQLTKIRGLSADAIICWGTNPGPAVVARNHRQLGMEAPLYMSHGVASKKFMELAGDAAEGIILPAGRLIVAGQLEDGHPQKAMLISYEKQYGEQYKAAVSTFGGHAWDAMLLLKAAIEKAGSDDPKAIRDALESLTGVVGTAGIFNFSAQDHNGLDKSAFEIIRIEGGDWKIVR</sequence>
<dbReference type="GO" id="GO:0006865">
    <property type="term" value="P:amino acid transport"/>
    <property type="evidence" value="ECO:0007669"/>
    <property type="project" value="UniProtKB-KW"/>
</dbReference>
<evidence type="ECO:0000256" key="2">
    <source>
        <dbReference type="ARBA" id="ARBA00022448"/>
    </source>
</evidence>
<dbReference type="SUPFAM" id="SSF53822">
    <property type="entry name" value="Periplasmic binding protein-like I"/>
    <property type="match status" value="1"/>
</dbReference>
<keyword evidence="4" id="KW-0029">Amino-acid transport</keyword>
<evidence type="ECO:0000256" key="3">
    <source>
        <dbReference type="ARBA" id="ARBA00022729"/>
    </source>
</evidence>
<protein>
    <submittedName>
        <fullName evidence="7">Branched-chain amino acid ABC transporter substrate-binding protein</fullName>
    </submittedName>
</protein>
<comment type="caution">
    <text evidence="7">The sequence shown here is derived from an EMBL/GenBank/DDBJ whole genome shotgun (WGS) entry which is preliminary data.</text>
</comment>
<dbReference type="EMBL" id="BLVO01000012">
    <property type="protein sequence ID" value="GFM32701.1"/>
    <property type="molecule type" value="Genomic_DNA"/>
</dbReference>
<keyword evidence="8" id="KW-1185">Reference proteome</keyword>
<dbReference type="PRINTS" id="PR00337">
    <property type="entry name" value="LEUILEVALBP"/>
</dbReference>
<gene>
    <name evidence="7" type="primary">livK-1</name>
    <name evidence="7" type="ORF">DSM101010T_10660</name>
</gene>
<name>A0A7J0BHK6_9BACT</name>
<dbReference type="Proteomes" id="UP000503840">
    <property type="component" value="Unassembled WGS sequence"/>
</dbReference>
<evidence type="ECO:0000259" key="6">
    <source>
        <dbReference type="Pfam" id="PF13458"/>
    </source>
</evidence>
<evidence type="ECO:0000256" key="4">
    <source>
        <dbReference type="ARBA" id="ARBA00022970"/>
    </source>
</evidence>
<dbReference type="Pfam" id="PF13458">
    <property type="entry name" value="Peripla_BP_6"/>
    <property type="match status" value="1"/>
</dbReference>
<dbReference type="InterPro" id="IPR028081">
    <property type="entry name" value="Leu-bd"/>
</dbReference>
<keyword evidence="3 5" id="KW-0732">Signal</keyword>
<feature type="domain" description="Leucine-binding protein" evidence="6">
    <location>
        <begin position="24"/>
        <end position="358"/>
    </location>
</feature>
<dbReference type="Gene3D" id="3.40.50.2300">
    <property type="match status" value="2"/>
</dbReference>
<keyword evidence="2" id="KW-0813">Transport</keyword>
<dbReference type="InterPro" id="IPR051010">
    <property type="entry name" value="BCAA_transport"/>
</dbReference>
<dbReference type="CDD" id="cd06333">
    <property type="entry name" value="PBP1_ABC_RPA1789-like"/>
    <property type="match status" value="1"/>
</dbReference>
<dbReference type="AlphaFoldDB" id="A0A7J0BHK6"/>
<evidence type="ECO:0000313" key="8">
    <source>
        <dbReference type="Proteomes" id="UP000503840"/>
    </source>
</evidence>
<dbReference type="InterPro" id="IPR000709">
    <property type="entry name" value="Leu_Ile_Val-bd"/>
</dbReference>